<feature type="domain" description="Thioredoxin-like fold" evidence="3">
    <location>
        <begin position="55"/>
        <end position="223"/>
    </location>
</feature>
<keyword evidence="2" id="KW-1133">Transmembrane helix</keyword>
<dbReference type="Gene3D" id="1.10.40.80">
    <property type="match status" value="1"/>
</dbReference>
<keyword evidence="2" id="KW-0812">Transmembrane</keyword>
<gene>
    <name evidence="4" type="ORF">WSI_01720</name>
</gene>
<reference evidence="4 5" key="1">
    <citation type="journal article" date="2013" name="Genome Announc.">
        <title>Complete Genome Sequence of a Chinese Strain of 'Candidatus Liberibacter asiaticus'.</title>
        <authorList>
            <person name="Lin H."/>
            <person name="Han C.S."/>
            <person name="Liu B."/>
            <person name="Lou B."/>
            <person name="Bai X."/>
            <person name="Deng C."/>
            <person name="Civerolo E.L."/>
            <person name="Gupta G."/>
        </authorList>
    </citation>
    <scope>NUCLEOTIDE SEQUENCE [LARGE SCALE GENOMIC DNA]</scope>
    <source>
        <strain evidence="5">gxpsy</strain>
    </source>
</reference>
<organism evidence="4 5">
    <name type="scientific">Candidatus Liberibacter asiaticus str. gxpsy</name>
    <dbReference type="NCBI Taxonomy" id="1174529"/>
    <lineage>
        <taxon>Bacteria</taxon>
        <taxon>Pseudomonadati</taxon>
        <taxon>Pseudomonadota</taxon>
        <taxon>Alphaproteobacteria</taxon>
        <taxon>Hyphomicrobiales</taxon>
        <taxon>Rhizobiaceae</taxon>
        <taxon>Liberibacter</taxon>
    </lineage>
</organism>
<sequence>MVMSTTRIGVLGGIVLLFIASYFFYTRKGSALNELPIPDGVVDFRALLAASPSTMKDVSIGQKDAPVTMVEYASMTCFHCAEFHNKTFKYLEDKYIKTGKLRYILREFPLDSVSTVAVMLARCAEKRMDGGYWGFVSLLFNKQDDWINSKNYRDALLNMAKFAGFSKNDFDTCLNDQNILDDIKAGKKRASEDFAIDSTPVFFIGGNLYLGDMSEGVFSKIIDSMIQDSTRR</sequence>
<proteinExistence type="inferred from homology"/>
<dbReference type="SUPFAM" id="SSF52833">
    <property type="entry name" value="Thioredoxin-like"/>
    <property type="match status" value="1"/>
</dbReference>
<dbReference type="Gene3D" id="3.40.30.10">
    <property type="entry name" value="Glutaredoxin"/>
    <property type="match status" value="1"/>
</dbReference>
<dbReference type="InterPro" id="IPR036249">
    <property type="entry name" value="Thioredoxin-like_sf"/>
</dbReference>
<dbReference type="PANTHER" id="PTHR13887:SF56">
    <property type="entry name" value="THIOREDOXIN-LIKE REDUCTASE RV2466C"/>
    <property type="match status" value="1"/>
</dbReference>
<name>A0ABM5NEU0_LIBAS</name>
<evidence type="ECO:0000313" key="4">
    <source>
        <dbReference type="EMBL" id="AGH16714.1"/>
    </source>
</evidence>
<protein>
    <submittedName>
        <fullName evidence="4">DSBA oxidoreductase</fullName>
    </submittedName>
</protein>
<dbReference type="InterPro" id="IPR012336">
    <property type="entry name" value="Thioredoxin-like_fold"/>
</dbReference>
<dbReference type="Pfam" id="PF13462">
    <property type="entry name" value="Thioredoxin_4"/>
    <property type="match status" value="1"/>
</dbReference>
<evidence type="ECO:0000259" key="3">
    <source>
        <dbReference type="Pfam" id="PF13462"/>
    </source>
</evidence>
<accession>A0ABM5NEU0</accession>
<evidence type="ECO:0000256" key="2">
    <source>
        <dbReference type="SAM" id="Phobius"/>
    </source>
</evidence>
<dbReference type="PANTHER" id="PTHR13887">
    <property type="entry name" value="GLUTATHIONE S-TRANSFERASE KAPPA"/>
    <property type="match status" value="1"/>
</dbReference>
<keyword evidence="2" id="KW-0472">Membrane</keyword>
<dbReference type="EMBL" id="CP004005">
    <property type="protein sequence ID" value="AGH16714.1"/>
    <property type="molecule type" value="Genomic_DNA"/>
</dbReference>
<evidence type="ECO:0000313" key="5">
    <source>
        <dbReference type="Proteomes" id="UP000011820"/>
    </source>
</evidence>
<comment type="similarity">
    <text evidence="1">Belongs to the thioredoxin family. DsbA subfamily.</text>
</comment>
<dbReference type="Proteomes" id="UP000011820">
    <property type="component" value="Chromosome"/>
</dbReference>
<keyword evidence="5" id="KW-1185">Reference proteome</keyword>
<feature type="transmembrane region" description="Helical" evidence="2">
    <location>
        <begin position="6"/>
        <end position="25"/>
    </location>
</feature>
<evidence type="ECO:0000256" key="1">
    <source>
        <dbReference type="ARBA" id="ARBA00005791"/>
    </source>
</evidence>